<comment type="caution">
    <text evidence="1">The sequence shown here is derived from an EMBL/GenBank/DDBJ whole genome shotgun (WGS) entry which is preliminary data.</text>
</comment>
<name>A0ACB7SIJ5_HYAAI</name>
<dbReference type="Proteomes" id="UP000821845">
    <property type="component" value="Chromosome 4"/>
</dbReference>
<protein>
    <submittedName>
        <fullName evidence="1">Uncharacterized protein</fullName>
    </submittedName>
</protein>
<organism evidence="1 2">
    <name type="scientific">Hyalomma asiaticum</name>
    <name type="common">Tick</name>
    <dbReference type="NCBI Taxonomy" id="266040"/>
    <lineage>
        <taxon>Eukaryota</taxon>
        <taxon>Metazoa</taxon>
        <taxon>Ecdysozoa</taxon>
        <taxon>Arthropoda</taxon>
        <taxon>Chelicerata</taxon>
        <taxon>Arachnida</taxon>
        <taxon>Acari</taxon>
        <taxon>Parasitiformes</taxon>
        <taxon>Ixodida</taxon>
        <taxon>Ixodoidea</taxon>
        <taxon>Ixodidae</taxon>
        <taxon>Hyalomminae</taxon>
        <taxon>Hyalomma</taxon>
    </lineage>
</organism>
<keyword evidence="2" id="KW-1185">Reference proteome</keyword>
<dbReference type="EMBL" id="CM023484">
    <property type="protein sequence ID" value="KAH6933749.1"/>
    <property type="molecule type" value="Genomic_DNA"/>
</dbReference>
<evidence type="ECO:0000313" key="2">
    <source>
        <dbReference type="Proteomes" id="UP000821845"/>
    </source>
</evidence>
<gene>
    <name evidence="1" type="ORF">HPB50_017715</name>
</gene>
<proteinExistence type="predicted"/>
<reference evidence="1" key="1">
    <citation type="submission" date="2020-05" db="EMBL/GenBank/DDBJ databases">
        <title>Large-scale comparative analyses of tick genomes elucidate their genetic diversity and vector capacities.</title>
        <authorList>
            <person name="Jia N."/>
            <person name="Wang J."/>
            <person name="Shi W."/>
            <person name="Du L."/>
            <person name="Sun Y."/>
            <person name="Zhan W."/>
            <person name="Jiang J."/>
            <person name="Wang Q."/>
            <person name="Zhang B."/>
            <person name="Ji P."/>
            <person name="Sakyi L.B."/>
            <person name="Cui X."/>
            <person name="Yuan T."/>
            <person name="Jiang B."/>
            <person name="Yang W."/>
            <person name="Lam T.T.-Y."/>
            <person name="Chang Q."/>
            <person name="Ding S."/>
            <person name="Wang X."/>
            <person name="Zhu J."/>
            <person name="Ruan X."/>
            <person name="Zhao L."/>
            <person name="Wei J."/>
            <person name="Que T."/>
            <person name="Du C."/>
            <person name="Cheng J."/>
            <person name="Dai P."/>
            <person name="Han X."/>
            <person name="Huang E."/>
            <person name="Gao Y."/>
            <person name="Liu J."/>
            <person name="Shao H."/>
            <person name="Ye R."/>
            <person name="Li L."/>
            <person name="Wei W."/>
            <person name="Wang X."/>
            <person name="Wang C."/>
            <person name="Yang T."/>
            <person name="Huo Q."/>
            <person name="Li W."/>
            <person name="Guo W."/>
            <person name="Chen H."/>
            <person name="Zhou L."/>
            <person name="Ni X."/>
            <person name="Tian J."/>
            <person name="Zhou Y."/>
            <person name="Sheng Y."/>
            <person name="Liu T."/>
            <person name="Pan Y."/>
            <person name="Xia L."/>
            <person name="Li J."/>
            <person name="Zhao F."/>
            <person name="Cao W."/>
        </authorList>
    </citation>
    <scope>NUCLEOTIDE SEQUENCE</scope>
    <source>
        <strain evidence="1">Hyas-2018</strain>
    </source>
</reference>
<evidence type="ECO:0000313" key="1">
    <source>
        <dbReference type="EMBL" id="KAH6933749.1"/>
    </source>
</evidence>
<sequence>MIWTMALSIVFGLARGLTGNYKYEDCGSTAKILSMNVEPCNTNPCVFLRGKDTKIHFAIIADQDSERLRLEPTMTIFGVTLPVPGIERDMCKEVYRCPMVKGRKYNGTMIVHVPFYAPPFEVKVQLKMIGDKGVSICTSAVTLFQ</sequence>
<accession>A0ACB7SIJ5</accession>